<comment type="similarity">
    <text evidence="2">Belongs to the ycf15 family.</text>
</comment>
<gene>
    <name evidence="4" type="ORF">E1A91_A12G093400v1</name>
</gene>
<accession>A0A5D2WS65</accession>
<keyword evidence="3" id="KW-0934">Plastid</keyword>
<dbReference type="GO" id="GO:0009536">
    <property type="term" value="C:plastid"/>
    <property type="evidence" value="ECO:0007669"/>
    <property type="project" value="UniProtKB-SubCell"/>
</dbReference>
<evidence type="ECO:0000256" key="3">
    <source>
        <dbReference type="ARBA" id="ARBA00022640"/>
    </source>
</evidence>
<dbReference type="EMBL" id="CM017647">
    <property type="protein sequence ID" value="TYJ04467.1"/>
    <property type="molecule type" value="Genomic_DNA"/>
</dbReference>
<dbReference type="Pfam" id="PF10705">
    <property type="entry name" value="Ycf15"/>
    <property type="match status" value="1"/>
</dbReference>
<organism evidence="4 5">
    <name type="scientific">Gossypium mustelinum</name>
    <name type="common">Cotton</name>
    <name type="synonym">Gossypium caicoense</name>
    <dbReference type="NCBI Taxonomy" id="34275"/>
    <lineage>
        <taxon>Eukaryota</taxon>
        <taxon>Viridiplantae</taxon>
        <taxon>Streptophyta</taxon>
        <taxon>Embryophyta</taxon>
        <taxon>Tracheophyta</taxon>
        <taxon>Spermatophyta</taxon>
        <taxon>Magnoliopsida</taxon>
        <taxon>eudicotyledons</taxon>
        <taxon>Gunneridae</taxon>
        <taxon>Pentapetalae</taxon>
        <taxon>rosids</taxon>
        <taxon>malvids</taxon>
        <taxon>Malvales</taxon>
        <taxon>Malvaceae</taxon>
        <taxon>Malvoideae</taxon>
        <taxon>Gossypium</taxon>
    </lineage>
</organism>
<proteinExistence type="inferred from homology"/>
<evidence type="ECO:0000313" key="4">
    <source>
        <dbReference type="EMBL" id="TYJ04467.1"/>
    </source>
</evidence>
<comment type="subcellular location">
    <subcellularLocation>
        <location evidence="1">Plastid</location>
    </subcellularLocation>
</comment>
<sequence>ILFCSKVKDIHGVVHPIQTFTTEKYWILFRIGPERRTKSWNATRHLLLNSPGPIIPIFGTPSASVTERVSSQS</sequence>
<dbReference type="Proteomes" id="UP000323597">
    <property type="component" value="Chromosome A12"/>
</dbReference>
<evidence type="ECO:0000256" key="1">
    <source>
        <dbReference type="ARBA" id="ARBA00004474"/>
    </source>
</evidence>
<name>A0A5D2WS65_GOSMU</name>
<dbReference type="AlphaFoldDB" id="A0A5D2WS65"/>
<feature type="non-terminal residue" evidence="4">
    <location>
        <position position="73"/>
    </location>
</feature>
<dbReference type="InterPro" id="IPR019645">
    <property type="entry name" value="Uncharacterised_Ycf15"/>
</dbReference>
<feature type="non-terminal residue" evidence="4">
    <location>
        <position position="1"/>
    </location>
</feature>
<reference evidence="4 5" key="1">
    <citation type="submission" date="2019-07" db="EMBL/GenBank/DDBJ databases">
        <title>WGS assembly of Gossypium mustelinum.</title>
        <authorList>
            <person name="Chen Z.J."/>
            <person name="Sreedasyam A."/>
            <person name="Ando A."/>
            <person name="Song Q."/>
            <person name="De L."/>
            <person name="Hulse-Kemp A."/>
            <person name="Ding M."/>
            <person name="Ye W."/>
            <person name="Kirkbride R."/>
            <person name="Jenkins J."/>
            <person name="Plott C."/>
            <person name="Lovell J."/>
            <person name="Lin Y.-M."/>
            <person name="Vaughn R."/>
            <person name="Liu B."/>
            <person name="Li W."/>
            <person name="Simpson S."/>
            <person name="Scheffler B."/>
            <person name="Saski C."/>
            <person name="Grover C."/>
            <person name="Hu G."/>
            <person name="Conover J."/>
            <person name="Carlson J."/>
            <person name="Shu S."/>
            <person name="Boston L."/>
            <person name="Williams M."/>
            <person name="Peterson D."/>
            <person name="Mcgee K."/>
            <person name="Jones D."/>
            <person name="Wendel J."/>
            <person name="Stelly D."/>
            <person name="Grimwood J."/>
            <person name="Schmutz J."/>
        </authorList>
    </citation>
    <scope>NUCLEOTIDE SEQUENCE [LARGE SCALE GENOMIC DNA]</scope>
    <source>
        <strain evidence="4">1408120.09</strain>
    </source>
</reference>
<evidence type="ECO:0000256" key="2">
    <source>
        <dbReference type="ARBA" id="ARBA00009896"/>
    </source>
</evidence>
<keyword evidence="5" id="KW-1185">Reference proteome</keyword>
<evidence type="ECO:0000313" key="5">
    <source>
        <dbReference type="Proteomes" id="UP000323597"/>
    </source>
</evidence>
<protein>
    <submittedName>
        <fullName evidence="4">Uncharacterized protein</fullName>
    </submittedName>
</protein>